<dbReference type="Proteomes" id="UP001154282">
    <property type="component" value="Unassembled WGS sequence"/>
</dbReference>
<evidence type="ECO:0000259" key="2">
    <source>
        <dbReference type="SMART" id="SM00568"/>
    </source>
</evidence>
<evidence type="ECO:0000313" key="4">
    <source>
        <dbReference type="Proteomes" id="UP001154282"/>
    </source>
</evidence>
<dbReference type="Pfam" id="PF02893">
    <property type="entry name" value="GRAM"/>
    <property type="match status" value="1"/>
</dbReference>
<dbReference type="InterPro" id="IPR004182">
    <property type="entry name" value="GRAM"/>
</dbReference>
<name>A0AAV0HS80_9ROSI</name>
<organism evidence="3 4">
    <name type="scientific">Linum tenue</name>
    <dbReference type="NCBI Taxonomy" id="586396"/>
    <lineage>
        <taxon>Eukaryota</taxon>
        <taxon>Viridiplantae</taxon>
        <taxon>Streptophyta</taxon>
        <taxon>Embryophyta</taxon>
        <taxon>Tracheophyta</taxon>
        <taxon>Spermatophyta</taxon>
        <taxon>Magnoliopsida</taxon>
        <taxon>eudicotyledons</taxon>
        <taxon>Gunneridae</taxon>
        <taxon>Pentapetalae</taxon>
        <taxon>rosids</taxon>
        <taxon>fabids</taxon>
        <taxon>Malpighiales</taxon>
        <taxon>Linaceae</taxon>
        <taxon>Linum</taxon>
    </lineage>
</organism>
<accession>A0AAV0HS80</accession>
<protein>
    <recommendedName>
        <fullName evidence="2">GRAM domain-containing protein</fullName>
    </recommendedName>
</protein>
<dbReference type="PANTHER" id="PTHR31969">
    <property type="entry name" value="GEM-LIKE PROTEIN 2"/>
    <property type="match status" value="1"/>
</dbReference>
<comment type="similarity">
    <text evidence="1">Belongs to the GEM family.</text>
</comment>
<dbReference type="InterPro" id="IPR011993">
    <property type="entry name" value="PH-like_dom_sf"/>
</dbReference>
<evidence type="ECO:0000256" key="1">
    <source>
        <dbReference type="ARBA" id="ARBA00009414"/>
    </source>
</evidence>
<dbReference type="Gene3D" id="2.30.29.30">
    <property type="entry name" value="Pleckstrin-homology domain (PH domain)/Phosphotyrosine-binding domain (PTB)"/>
    <property type="match status" value="1"/>
</dbReference>
<dbReference type="InterPro" id="IPR037848">
    <property type="entry name" value="GEM-like"/>
</dbReference>
<gene>
    <name evidence="3" type="ORF">LITE_LOCUS5739</name>
</gene>
<proteinExistence type="inferred from homology"/>
<dbReference type="SMART" id="SM00568">
    <property type="entry name" value="GRAM"/>
    <property type="match status" value="1"/>
</dbReference>
<sequence>MDHQNGNYYTAPSSAYNPYIETVPVHPDSAPTANNRPIEKMCVAVGRCGRRFEDATKKAEGYADGIWRHLKVSPNLADTAMARIQQGTKLLAEGGTEKVFSRTFGSLPEEKLLNSYACYLSTSTGPVIGTLYVSNKRVAFCSDFPLLAYRSPTAGHHQQWLHYKTMKVVMRVEQLSRVNSSRNSSERYIQLVTVDNHEFWFMGFISFDRALKQLRELLHPTTVSPPSAEILIK</sequence>
<feature type="domain" description="GRAM" evidence="2">
    <location>
        <begin position="98"/>
        <end position="182"/>
    </location>
</feature>
<comment type="caution">
    <text evidence="3">The sequence shown here is derived from an EMBL/GenBank/DDBJ whole genome shotgun (WGS) entry which is preliminary data.</text>
</comment>
<dbReference type="EMBL" id="CAMGYJ010000002">
    <property type="protein sequence ID" value="CAI0388156.1"/>
    <property type="molecule type" value="Genomic_DNA"/>
</dbReference>
<keyword evidence="4" id="KW-1185">Reference proteome</keyword>
<dbReference type="AlphaFoldDB" id="A0AAV0HS80"/>
<reference evidence="3" key="1">
    <citation type="submission" date="2022-08" db="EMBL/GenBank/DDBJ databases">
        <authorList>
            <person name="Gutierrez-Valencia J."/>
        </authorList>
    </citation>
    <scope>NUCLEOTIDE SEQUENCE</scope>
</reference>
<evidence type="ECO:0000313" key="3">
    <source>
        <dbReference type="EMBL" id="CAI0388156.1"/>
    </source>
</evidence>